<organism evidence="2 3">
    <name type="scientific">Caenorhabditis bovis</name>
    <dbReference type="NCBI Taxonomy" id="2654633"/>
    <lineage>
        <taxon>Eukaryota</taxon>
        <taxon>Metazoa</taxon>
        <taxon>Ecdysozoa</taxon>
        <taxon>Nematoda</taxon>
        <taxon>Chromadorea</taxon>
        <taxon>Rhabditida</taxon>
        <taxon>Rhabditina</taxon>
        <taxon>Rhabditomorpha</taxon>
        <taxon>Rhabditoidea</taxon>
        <taxon>Rhabditidae</taxon>
        <taxon>Peloderinae</taxon>
        <taxon>Caenorhabditis</taxon>
    </lineage>
</organism>
<evidence type="ECO:0000313" key="2">
    <source>
        <dbReference type="EMBL" id="CAB3411440.1"/>
    </source>
</evidence>
<reference evidence="2 3" key="1">
    <citation type="submission" date="2020-04" db="EMBL/GenBank/DDBJ databases">
        <authorList>
            <person name="Laetsch R D."/>
            <person name="Stevens L."/>
            <person name="Kumar S."/>
            <person name="Blaxter L. M."/>
        </authorList>
    </citation>
    <scope>NUCLEOTIDE SEQUENCE [LARGE SCALE GENOMIC DNA]</scope>
</reference>
<keyword evidence="1" id="KW-0812">Transmembrane</keyword>
<dbReference type="Proteomes" id="UP000494206">
    <property type="component" value="Unassembled WGS sequence"/>
</dbReference>
<keyword evidence="3" id="KW-1185">Reference proteome</keyword>
<dbReference type="EMBL" id="CADEPM010000013">
    <property type="protein sequence ID" value="CAB3411440.1"/>
    <property type="molecule type" value="Genomic_DNA"/>
</dbReference>
<feature type="transmembrane region" description="Helical" evidence="1">
    <location>
        <begin position="110"/>
        <end position="131"/>
    </location>
</feature>
<dbReference type="AlphaFoldDB" id="A0A8S1FCB8"/>
<proteinExistence type="predicted"/>
<protein>
    <submittedName>
        <fullName evidence="2">Uncharacterized protein</fullName>
    </submittedName>
</protein>
<feature type="transmembrane region" description="Helical" evidence="1">
    <location>
        <begin position="143"/>
        <end position="163"/>
    </location>
</feature>
<name>A0A8S1FCB8_9PELO</name>
<feature type="transmembrane region" description="Helical" evidence="1">
    <location>
        <begin position="41"/>
        <end position="62"/>
    </location>
</feature>
<sequence length="172" mass="19457">MLSSARKKVGKSLPLKQRRLTDEATPIENGKPMISIRTLTCTFLLMQLVVSSACFIASLAIISAKMNSTSIHEEKQFVSFEWWIFCVLSFLMIVSCVVSMRALSEHNKLLLLPHIGFLILCNMLACYVTHFTIRNFDATDFNWFIGLCGILSAESFLLICLIIEIRALRTMT</sequence>
<comment type="caution">
    <text evidence="2">The sequence shown here is derived from an EMBL/GenBank/DDBJ whole genome shotgun (WGS) entry which is preliminary data.</text>
</comment>
<keyword evidence="1" id="KW-0472">Membrane</keyword>
<gene>
    <name evidence="2" type="ORF">CBOVIS_LOCUS12832</name>
</gene>
<evidence type="ECO:0000256" key="1">
    <source>
        <dbReference type="SAM" id="Phobius"/>
    </source>
</evidence>
<accession>A0A8S1FCB8</accession>
<keyword evidence="1" id="KW-1133">Transmembrane helix</keyword>
<feature type="transmembrane region" description="Helical" evidence="1">
    <location>
        <begin position="82"/>
        <end position="103"/>
    </location>
</feature>
<evidence type="ECO:0000313" key="3">
    <source>
        <dbReference type="Proteomes" id="UP000494206"/>
    </source>
</evidence>
<dbReference type="OrthoDB" id="5841292at2759"/>